<evidence type="ECO:0000256" key="3">
    <source>
        <dbReference type="ARBA" id="ARBA00022603"/>
    </source>
</evidence>
<evidence type="ECO:0000256" key="1">
    <source>
        <dbReference type="ARBA" id="ARBA00004123"/>
    </source>
</evidence>
<evidence type="ECO:0000259" key="17">
    <source>
        <dbReference type="PROSITE" id="PS50280"/>
    </source>
</evidence>
<dbReference type="PANTHER" id="PTHR45888">
    <property type="entry name" value="HL01030P-RELATED"/>
    <property type="match status" value="1"/>
</dbReference>
<dbReference type="PROSITE" id="PS51542">
    <property type="entry name" value="FYRN"/>
    <property type="match status" value="1"/>
</dbReference>
<keyword evidence="6" id="KW-0479">Metal-binding</keyword>
<dbReference type="InterPro" id="IPR034732">
    <property type="entry name" value="EPHD"/>
</dbReference>
<dbReference type="eggNOG" id="KOG4443">
    <property type="taxonomic scope" value="Eukaryota"/>
</dbReference>
<dbReference type="InterPro" id="IPR003616">
    <property type="entry name" value="Post-SET_dom"/>
</dbReference>
<feature type="compositionally biased region" description="Low complexity" evidence="15">
    <location>
        <begin position="922"/>
        <end position="938"/>
    </location>
</feature>
<dbReference type="SMART" id="SM00249">
    <property type="entry name" value="PHD"/>
    <property type="match status" value="4"/>
</dbReference>
<evidence type="ECO:0000256" key="13">
    <source>
        <dbReference type="ARBA" id="ARBA00023242"/>
    </source>
</evidence>
<evidence type="ECO:0000256" key="2">
    <source>
        <dbReference type="ARBA" id="ARBA00022553"/>
    </source>
</evidence>
<keyword evidence="8 14" id="KW-0863">Zinc-finger</keyword>
<keyword evidence="5" id="KW-0949">S-adenosyl-L-methionine</keyword>
<evidence type="ECO:0000259" key="18">
    <source>
        <dbReference type="PROSITE" id="PS50868"/>
    </source>
</evidence>
<name>A0A0L0D546_THETB</name>
<evidence type="ECO:0000256" key="9">
    <source>
        <dbReference type="ARBA" id="ARBA00022833"/>
    </source>
</evidence>
<evidence type="ECO:0000259" key="16">
    <source>
        <dbReference type="PROSITE" id="PS50016"/>
    </source>
</evidence>
<dbReference type="EMBL" id="GL349445">
    <property type="protein sequence ID" value="KNC47186.1"/>
    <property type="molecule type" value="Genomic_DNA"/>
</dbReference>
<evidence type="ECO:0000256" key="6">
    <source>
        <dbReference type="ARBA" id="ARBA00022723"/>
    </source>
</evidence>
<keyword evidence="3" id="KW-0489">Methyltransferase</keyword>
<dbReference type="AlphaFoldDB" id="A0A0L0D546"/>
<dbReference type="Gene3D" id="3.30.160.360">
    <property type="match status" value="1"/>
</dbReference>
<dbReference type="InterPro" id="IPR011011">
    <property type="entry name" value="Znf_FYVE_PHD"/>
</dbReference>
<dbReference type="eggNOG" id="KOG1084">
    <property type="taxonomic scope" value="Eukaryota"/>
</dbReference>
<dbReference type="InterPro" id="IPR013083">
    <property type="entry name" value="Znf_RING/FYVE/PHD"/>
</dbReference>
<dbReference type="PROSITE" id="PS51543">
    <property type="entry name" value="FYRC"/>
    <property type="match status" value="1"/>
</dbReference>
<dbReference type="Pfam" id="PF05964">
    <property type="entry name" value="FYRN"/>
    <property type="match status" value="1"/>
</dbReference>
<accession>A0A0L0D546</accession>
<dbReference type="InterPro" id="IPR046341">
    <property type="entry name" value="SET_dom_sf"/>
</dbReference>
<sequence length="1150" mass="122931">MNRGQLLAALPTASPRIDAHQVLLPNNSLTTAAASLSPQLLCSSHKPSAPHPHAPALFCLACGADASPPAVLICVECAGAFHSFCLDPPPEAIPPYARSTWRCEACKVCAVCTNDDNGSSLLVCERCERSFHTYCLRPPLKAVPDTLWLCAGCEPQCAACPGSVELARLVSPIAGHKDNPLLCEPCTAARAAGHYCKGCQRTYDKDDYDVAMVSCNACEGWVHIECDAISPALYEGPFAEDDVPYECPECRPPDAECWWLTSSIPPNHRPQPITVLATAEPAKKPAPATRLTWSSARLLPDDNAPLRLIVIAKPALVKTELLLPSPPPLAQRRLAGLPPAAAAASNPIGMDVVAACRAPATPPPCALGDAAGSEASELSLSPRPLSSSPASSPVKAEASSPPRATKVARTLEAADSPHRTGTTVFGHVAPPLLAETRTCYLCSGVGDRSDAMEGRLLHMMGSTWVHAACALWSSGVRECFGVLHDLWPTARKANKQSCTVCRRKRATLNCSYASCRVSYHFGCAVASDAELAYVPSLGTRVVRCGKHAAASKKRRARVVYDPTSPDALVDHPQFSIRRRMYVSPTYAALAQYARLHRVTAAPHANVPFRIGAVTVVCVGAVVDAPSWYTRDTITPANYTALIPFWSVVNVNARAEYRCDVVARHLGDDNAAEPMTAVWRVVAPPEVPAPVPAHPAAAADSALVLVPGSAVTAPVAASRARALAAPSAAPSAETPQPWAVAPPLYRISIRATPALAAALAAPRVSADDVATAVWIPLVVATSADEAWETVRTRVNAIRAAANAALARAAGKSALSVLDRHPFPQYEPVLAPLRGRDMFGLSHPTTRRCIESLPLAFLCAEYNFEFYERRSAWDAQLWRLPSLLPAGAARLQPRIRKVRHSSSVARRANAGITPVAAAVGPDVARSSSSSRPATPLAASLGPSGRAPAPHPASSSKKSMSSKASASSKASTSSKALGRSSSKIDKFDDVGGRSVNQLPQSMQYRELLSFPPALRIGRSRIQGHGLFAEEDFPPGTMLIEYRGEVIRSTVSDVRERRYDSEGIGCYMFKIDDEHIVDATKKGNEARFVNHSCDPNCTTKTIYWNGDRKIIIVSRVFIRAGTELTYDYKFQRDEDPDQRVPCACGARTCSGFMS</sequence>
<keyword evidence="11" id="KW-0805">Transcription regulation</keyword>
<dbReference type="Gene3D" id="2.30.30.1150">
    <property type="match status" value="1"/>
</dbReference>
<dbReference type="Pfam" id="PF00628">
    <property type="entry name" value="PHD"/>
    <property type="match status" value="2"/>
</dbReference>
<comment type="subcellular location">
    <subcellularLocation>
        <location evidence="1">Nucleus</location>
    </subcellularLocation>
</comment>
<dbReference type="InterPro" id="IPR019787">
    <property type="entry name" value="Znf_PHD-finger"/>
</dbReference>
<feature type="domain" description="PHD-type" evidence="16">
    <location>
        <begin position="106"/>
        <end position="156"/>
    </location>
</feature>
<dbReference type="CDD" id="cd15571">
    <property type="entry name" value="ePHD"/>
    <property type="match status" value="1"/>
</dbReference>
<keyword evidence="21" id="KW-1185">Reference proteome</keyword>
<keyword evidence="4" id="KW-0808">Transferase</keyword>
<protein>
    <submittedName>
        <fullName evidence="20">SET-domain-containing protein</fullName>
    </submittedName>
</protein>
<keyword evidence="10" id="KW-0156">Chromatin regulator</keyword>
<dbReference type="Proteomes" id="UP000054408">
    <property type="component" value="Unassembled WGS sequence"/>
</dbReference>
<evidence type="ECO:0000256" key="15">
    <source>
        <dbReference type="SAM" id="MobiDB-lite"/>
    </source>
</evidence>
<keyword evidence="12" id="KW-0804">Transcription</keyword>
<organism evidence="20 21">
    <name type="scientific">Thecamonas trahens ATCC 50062</name>
    <dbReference type="NCBI Taxonomy" id="461836"/>
    <lineage>
        <taxon>Eukaryota</taxon>
        <taxon>Apusozoa</taxon>
        <taxon>Apusomonadida</taxon>
        <taxon>Apusomonadidae</taxon>
        <taxon>Thecamonas</taxon>
    </lineage>
</organism>
<dbReference type="GO" id="GO:0008168">
    <property type="term" value="F:methyltransferase activity"/>
    <property type="evidence" value="ECO:0007669"/>
    <property type="project" value="UniProtKB-KW"/>
</dbReference>
<evidence type="ECO:0000256" key="14">
    <source>
        <dbReference type="PROSITE-ProRule" id="PRU00146"/>
    </source>
</evidence>
<evidence type="ECO:0000256" key="4">
    <source>
        <dbReference type="ARBA" id="ARBA00022679"/>
    </source>
</evidence>
<dbReference type="Pfam" id="PF05965">
    <property type="entry name" value="FYRC"/>
    <property type="match status" value="1"/>
</dbReference>
<evidence type="ECO:0000256" key="12">
    <source>
        <dbReference type="ARBA" id="ARBA00023163"/>
    </source>
</evidence>
<dbReference type="SUPFAM" id="SSF57903">
    <property type="entry name" value="FYVE/PHD zinc finger"/>
    <property type="match status" value="3"/>
</dbReference>
<dbReference type="GO" id="GO:0032259">
    <property type="term" value="P:methylation"/>
    <property type="evidence" value="ECO:0007669"/>
    <property type="project" value="UniProtKB-KW"/>
</dbReference>
<evidence type="ECO:0000313" key="20">
    <source>
        <dbReference type="EMBL" id="KNC47186.1"/>
    </source>
</evidence>
<dbReference type="PROSITE" id="PS50280">
    <property type="entry name" value="SET"/>
    <property type="match status" value="1"/>
</dbReference>
<feature type="domain" description="Post-SET" evidence="18">
    <location>
        <begin position="1134"/>
        <end position="1150"/>
    </location>
</feature>
<dbReference type="Pfam" id="PF13771">
    <property type="entry name" value="zf-HC5HC2H"/>
    <property type="match status" value="1"/>
</dbReference>
<dbReference type="PROSITE" id="PS51805">
    <property type="entry name" value="EPHD"/>
    <property type="match status" value="1"/>
</dbReference>
<dbReference type="Pfam" id="PF00856">
    <property type="entry name" value="SET"/>
    <property type="match status" value="1"/>
</dbReference>
<feature type="compositionally biased region" description="Low complexity" evidence="15">
    <location>
        <begin position="950"/>
        <end position="973"/>
    </location>
</feature>
<dbReference type="GeneID" id="25563202"/>
<dbReference type="GO" id="GO:0005654">
    <property type="term" value="C:nucleoplasm"/>
    <property type="evidence" value="ECO:0007669"/>
    <property type="project" value="UniProtKB-ARBA"/>
</dbReference>
<feature type="compositionally biased region" description="Basic and acidic residues" evidence="15">
    <location>
        <begin position="979"/>
        <end position="988"/>
    </location>
</feature>
<evidence type="ECO:0000256" key="8">
    <source>
        <dbReference type="ARBA" id="ARBA00022771"/>
    </source>
</evidence>
<evidence type="ECO:0000256" key="10">
    <source>
        <dbReference type="ARBA" id="ARBA00022853"/>
    </source>
</evidence>
<feature type="compositionally biased region" description="Low complexity" evidence="15">
    <location>
        <begin position="370"/>
        <end position="402"/>
    </location>
</feature>
<dbReference type="InterPro" id="IPR001965">
    <property type="entry name" value="Znf_PHD"/>
</dbReference>
<dbReference type="InterPro" id="IPR003889">
    <property type="entry name" value="FYrich_C"/>
</dbReference>
<feature type="domain" description="SET" evidence="17">
    <location>
        <begin position="1009"/>
        <end position="1125"/>
    </location>
</feature>
<dbReference type="STRING" id="461836.A0A0L0D546"/>
<dbReference type="Gene3D" id="2.170.270.10">
    <property type="entry name" value="SET domain"/>
    <property type="match status" value="1"/>
</dbReference>
<dbReference type="CDD" id="cd10518">
    <property type="entry name" value="SET_SETD1-like"/>
    <property type="match status" value="1"/>
</dbReference>
<feature type="region of interest" description="Disordered" evidence="15">
    <location>
        <begin position="918"/>
        <end position="992"/>
    </location>
</feature>
<reference evidence="20 21" key="1">
    <citation type="submission" date="2010-05" db="EMBL/GenBank/DDBJ databases">
        <title>The Genome Sequence of Thecamonas trahens ATCC 50062.</title>
        <authorList>
            <consortium name="The Broad Institute Genome Sequencing Platform"/>
            <person name="Russ C."/>
            <person name="Cuomo C."/>
            <person name="Shea T."/>
            <person name="Young S.K."/>
            <person name="Zeng Q."/>
            <person name="Koehrsen M."/>
            <person name="Haas B."/>
            <person name="Borodovsky M."/>
            <person name="Guigo R."/>
            <person name="Alvarado L."/>
            <person name="Berlin A."/>
            <person name="Bochicchio J."/>
            <person name="Borenstein D."/>
            <person name="Chapman S."/>
            <person name="Chen Z."/>
            <person name="Freedman E."/>
            <person name="Gellesch M."/>
            <person name="Goldberg J."/>
            <person name="Griggs A."/>
            <person name="Gujja S."/>
            <person name="Heilman E."/>
            <person name="Heiman D."/>
            <person name="Hepburn T."/>
            <person name="Howarth C."/>
            <person name="Jen D."/>
            <person name="Larson L."/>
            <person name="Mehta T."/>
            <person name="Park D."/>
            <person name="Pearson M."/>
            <person name="Roberts A."/>
            <person name="Saif S."/>
            <person name="Shenoy N."/>
            <person name="Sisk P."/>
            <person name="Stolte C."/>
            <person name="Sykes S."/>
            <person name="Thomson T."/>
            <person name="Walk T."/>
            <person name="White J."/>
            <person name="Yandava C."/>
            <person name="Burger G."/>
            <person name="Gray M.W."/>
            <person name="Holland P.W.H."/>
            <person name="King N."/>
            <person name="Lang F.B.F."/>
            <person name="Roger A.J."/>
            <person name="Ruiz-Trillo I."/>
            <person name="Lander E."/>
            <person name="Nusbaum C."/>
        </authorList>
    </citation>
    <scope>NUCLEOTIDE SEQUENCE [LARGE SCALE GENOMIC DNA]</scope>
    <source>
        <strain evidence="20 21">ATCC 50062</strain>
    </source>
</reference>
<dbReference type="PANTHER" id="PTHR45888:SF5">
    <property type="entry name" value="D4, ISOFORM A"/>
    <property type="match status" value="1"/>
</dbReference>
<proteinExistence type="predicted"/>
<evidence type="ECO:0000313" key="21">
    <source>
        <dbReference type="Proteomes" id="UP000054408"/>
    </source>
</evidence>
<dbReference type="PROSITE" id="PS50868">
    <property type="entry name" value="POST_SET"/>
    <property type="match status" value="1"/>
</dbReference>
<feature type="domain" description="PHD-type" evidence="19">
    <location>
        <begin position="436"/>
        <end position="548"/>
    </location>
</feature>
<dbReference type="Gene3D" id="3.30.40.10">
    <property type="entry name" value="Zinc/RING finger domain, C3HC4 (zinc finger)"/>
    <property type="match status" value="3"/>
</dbReference>
<dbReference type="PROSITE" id="PS01359">
    <property type="entry name" value="ZF_PHD_1"/>
    <property type="match status" value="1"/>
</dbReference>
<evidence type="ECO:0000259" key="19">
    <source>
        <dbReference type="PROSITE" id="PS51805"/>
    </source>
</evidence>
<dbReference type="GO" id="GO:0008270">
    <property type="term" value="F:zinc ion binding"/>
    <property type="evidence" value="ECO:0007669"/>
    <property type="project" value="UniProtKB-KW"/>
</dbReference>
<keyword evidence="13" id="KW-0539">Nucleus</keyword>
<evidence type="ECO:0000256" key="5">
    <source>
        <dbReference type="ARBA" id="ARBA00022691"/>
    </source>
</evidence>
<dbReference type="SMART" id="SM00317">
    <property type="entry name" value="SET"/>
    <property type="match status" value="1"/>
</dbReference>
<dbReference type="GO" id="GO:0006325">
    <property type="term" value="P:chromatin organization"/>
    <property type="evidence" value="ECO:0007669"/>
    <property type="project" value="UniProtKB-KW"/>
</dbReference>
<dbReference type="SUPFAM" id="SSF82199">
    <property type="entry name" value="SET domain"/>
    <property type="match status" value="1"/>
</dbReference>
<feature type="domain" description="PHD-type" evidence="16">
    <location>
        <begin position="193"/>
        <end position="253"/>
    </location>
</feature>
<dbReference type="PROSITE" id="PS50016">
    <property type="entry name" value="ZF_PHD_2"/>
    <property type="match status" value="3"/>
</dbReference>
<evidence type="ECO:0000256" key="7">
    <source>
        <dbReference type="ARBA" id="ARBA00022737"/>
    </source>
</evidence>
<feature type="domain" description="PHD-type" evidence="16">
    <location>
        <begin position="56"/>
        <end position="109"/>
    </location>
</feature>
<dbReference type="InterPro" id="IPR019786">
    <property type="entry name" value="Zinc_finger_PHD-type_CS"/>
</dbReference>
<keyword evidence="7" id="KW-0677">Repeat</keyword>
<dbReference type="InterPro" id="IPR003888">
    <property type="entry name" value="FYrich_N"/>
</dbReference>
<dbReference type="OrthoDB" id="308383at2759"/>
<feature type="region of interest" description="Disordered" evidence="15">
    <location>
        <begin position="367"/>
        <end position="424"/>
    </location>
</feature>
<dbReference type="RefSeq" id="XP_013759958.1">
    <property type="nucleotide sequence ID" value="XM_013904504.1"/>
</dbReference>
<dbReference type="InterPro" id="IPR001214">
    <property type="entry name" value="SET_dom"/>
</dbReference>
<gene>
    <name evidence="20" type="ORF">AMSG_03613</name>
</gene>
<evidence type="ECO:0000256" key="11">
    <source>
        <dbReference type="ARBA" id="ARBA00023015"/>
    </source>
</evidence>
<keyword evidence="9" id="KW-0862">Zinc</keyword>
<keyword evidence="2" id="KW-0597">Phosphoprotein</keyword>